<dbReference type="SUPFAM" id="SSF51197">
    <property type="entry name" value="Clavaminate synthase-like"/>
    <property type="match status" value="1"/>
</dbReference>
<organism evidence="1 2">
    <name type="scientific">Kitasatospora nipponensis</name>
    <dbReference type="NCBI Taxonomy" id="258049"/>
    <lineage>
        <taxon>Bacteria</taxon>
        <taxon>Bacillati</taxon>
        <taxon>Actinomycetota</taxon>
        <taxon>Actinomycetes</taxon>
        <taxon>Kitasatosporales</taxon>
        <taxon>Streptomycetaceae</taxon>
        <taxon>Kitasatospora</taxon>
    </lineage>
</organism>
<gene>
    <name evidence="1" type="ORF">GCM10009665_16200</name>
</gene>
<keyword evidence="1" id="KW-0223">Dioxygenase</keyword>
<protein>
    <submittedName>
        <fullName evidence="1">Phytanoyl-CoA dioxygenase family protein</fullName>
    </submittedName>
</protein>
<dbReference type="Pfam" id="PF05721">
    <property type="entry name" value="PhyH"/>
    <property type="match status" value="1"/>
</dbReference>
<evidence type="ECO:0000313" key="1">
    <source>
        <dbReference type="EMBL" id="GAA1226377.1"/>
    </source>
</evidence>
<reference evidence="1 2" key="1">
    <citation type="journal article" date="2019" name="Int. J. Syst. Evol. Microbiol.">
        <title>The Global Catalogue of Microorganisms (GCM) 10K type strain sequencing project: providing services to taxonomists for standard genome sequencing and annotation.</title>
        <authorList>
            <consortium name="The Broad Institute Genomics Platform"/>
            <consortium name="The Broad Institute Genome Sequencing Center for Infectious Disease"/>
            <person name="Wu L."/>
            <person name="Ma J."/>
        </authorList>
    </citation>
    <scope>NUCLEOTIDE SEQUENCE [LARGE SCALE GENOMIC DNA]</scope>
    <source>
        <strain evidence="1 2">JCM 13004</strain>
    </source>
</reference>
<dbReference type="PANTHER" id="PTHR20883">
    <property type="entry name" value="PHYTANOYL-COA DIOXYGENASE DOMAIN CONTAINING 1"/>
    <property type="match status" value="1"/>
</dbReference>
<comment type="caution">
    <text evidence="1">The sequence shown here is derived from an EMBL/GenBank/DDBJ whole genome shotgun (WGS) entry which is preliminary data.</text>
</comment>
<proteinExistence type="predicted"/>
<dbReference type="InterPro" id="IPR008775">
    <property type="entry name" value="Phytyl_CoA_dOase-like"/>
</dbReference>
<keyword evidence="1" id="KW-0560">Oxidoreductase</keyword>
<dbReference type="RefSeq" id="WP_344440555.1">
    <property type="nucleotide sequence ID" value="NZ_BAAALF010000017.1"/>
</dbReference>
<sequence>MTTAHEHYLDSLGATGEQLSAEQTERLDRDGYVVLPALLTPDHVAQVKESLDRIARAEGRMAGHEYLLCDDGAHRLHNLLNKDTVYDVFLTHPTVLAGVRHVLGSDFRLSMLNMRSQLPGQKRQKLHVDWYDGAEPNGDFKVCNAIWALDGFTAENGATRVVPGSHRFAEVPKQVLRDPYADWPGEVSVLAEPGDVILFNSHLWHRGMDNRSDAPRAGINSFFCRADQRPELDQDALLDAAARERMSPAALRLLGLA</sequence>
<accession>A0ABN1W0G8</accession>
<dbReference type="Proteomes" id="UP001500037">
    <property type="component" value="Unassembled WGS sequence"/>
</dbReference>
<keyword evidence="2" id="KW-1185">Reference proteome</keyword>
<evidence type="ECO:0000313" key="2">
    <source>
        <dbReference type="Proteomes" id="UP001500037"/>
    </source>
</evidence>
<dbReference type="EMBL" id="BAAALF010000017">
    <property type="protein sequence ID" value="GAA1226377.1"/>
    <property type="molecule type" value="Genomic_DNA"/>
</dbReference>
<dbReference type="PANTHER" id="PTHR20883:SF48">
    <property type="entry name" value="ECTOINE DIOXYGENASE"/>
    <property type="match status" value="1"/>
</dbReference>
<dbReference type="GO" id="GO:0051213">
    <property type="term" value="F:dioxygenase activity"/>
    <property type="evidence" value="ECO:0007669"/>
    <property type="project" value="UniProtKB-KW"/>
</dbReference>
<name>A0ABN1W0G8_9ACTN</name>
<dbReference type="Gene3D" id="2.60.120.620">
    <property type="entry name" value="q2cbj1_9rhob like domain"/>
    <property type="match status" value="1"/>
</dbReference>